<reference evidence="1" key="1">
    <citation type="submission" date="2023-08" db="EMBL/GenBank/DDBJ databases">
        <title>Chromosome-level Genome Assembly of mud carp (Cirrhinus molitorella).</title>
        <authorList>
            <person name="Liu H."/>
        </authorList>
    </citation>
    <scope>NUCLEOTIDE SEQUENCE</scope>
    <source>
        <strain evidence="1">Prfri</strain>
        <tissue evidence="1">Muscle</tissue>
    </source>
</reference>
<organism evidence="1 2">
    <name type="scientific">Cirrhinus molitorella</name>
    <name type="common">mud carp</name>
    <dbReference type="NCBI Taxonomy" id="172907"/>
    <lineage>
        <taxon>Eukaryota</taxon>
        <taxon>Metazoa</taxon>
        <taxon>Chordata</taxon>
        <taxon>Craniata</taxon>
        <taxon>Vertebrata</taxon>
        <taxon>Euteleostomi</taxon>
        <taxon>Actinopterygii</taxon>
        <taxon>Neopterygii</taxon>
        <taxon>Teleostei</taxon>
        <taxon>Ostariophysi</taxon>
        <taxon>Cypriniformes</taxon>
        <taxon>Cyprinidae</taxon>
        <taxon>Labeoninae</taxon>
        <taxon>Labeonini</taxon>
        <taxon>Cirrhinus</taxon>
    </lineage>
</organism>
<dbReference type="AlphaFoldDB" id="A0AA88TE27"/>
<protein>
    <submittedName>
        <fullName evidence="1">Uncharacterized protein</fullName>
    </submittedName>
</protein>
<evidence type="ECO:0000313" key="2">
    <source>
        <dbReference type="Proteomes" id="UP001187343"/>
    </source>
</evidence>
<dbReference type="EMBL" id="JAUYZG010000022">
    <property type="protein sequence ID" value="KAK2873213.1"/>
    <property type="molecule type" value="Genomic_DNA"/>
</dbReference>
<comment type="caution">
    <text evidence="1">The sequence shown here is derived from an EMBL/GenBank/DDBJ whole genome shotgun (WGS) entry which is preliminary data.</text>
</comment>
<gene>
    <name evidence="1" type="ORF">Q8A67_023110</name>
</gene>
<sequence length="79" mass="8931">MPFLSKPSELQHVAECICARPDSFVPITTSDKKHFYFANKKSKSIPREHDLMQGAVVRNPRGPASETTFINIFHVKTDS</sequence>
<evidence type="ECO:0000313" key="1">
    <source>
        <dbReference type="EMBL" id="KAK2873213.1"/>
    </source>
</evidence>
<keyword evidence="2" id="KW-1185">Reference proteome</keyword>
<name>A0AA88TE27_9TELE</name>
<dbReference type="Proteomes" id="UP001187343">
    <property type="component" value="Unassembled WGS sequence"/>
</dbReference>
<accession>A0AA88TE27</accession>
<proteinExistence type="predicted"/>